<evidence type="ECO:0000313" key="1">
    <source>
        <dbReference type="EMBL" id="KAH7840311.1"/>
    </source>
</evidence>
<reference evidence="1 2" key="1">
    <citation type="journal article" date="2021" name="Hortic Res">
        <title>High-quality reference genome and annotation aids understanding of berry development for evergreen blueberry (Vaccinium darrowii).</title>
        <authorList>
            <person name="Yu J."/>
            <person name="Hulse-Kemp A.M."/>
            <person name="Babiker E."/>
            <person name="Staton M."/>
        </authorList>
    </citation>
    <scope>NUCLEOTIDE SEQUENCE [LARGE SCALE GENOMIC DNA]</scope>
    <source>
        <strain evidence="2">cv. NJ 8807/NJ 8810</strain>
        <tissue evidence="1">Young leaf</tissue>
    </source>
</reference>
<comment type="caution">
    <text evidence="1">The sequence shown here is derived from an EMBL/GenBank/DDBJ whole genome shotgun (WGS) entry which is preliminary data.</text>
</comment>
<gene>
    <name evidence="1" type="ORF">Vadar_015487</name>
</gene>
<accession>A0ACB7XHV6</accession>
<evidence type="ECO:0000313" key="2">
    <source>
        <dbReference type="Proteomes" id="UP000828048"/>
    </source>
</evidence>
<dbReference type="Proteomes" id="UP000828048">
    <property type="component" value="Chromosome 10"/>
</dbReference>
<name>A0ACB7XHV6_9ERIC</name>
<protein>
    <submittedName>
        <fullName evidence="1">Uncharacterized protein</fullName>
    </submittedName>
</protein>
<proteinExistence type="predicted"/>
<sequence length="121" mass="13383">MAMAWRLVCAMGSHGKAKNTIAQVWAVLKPGFLALLKEPLNANPSDIIVFDVLLASDGNGEGRVSLATVEEPSPLTLALDTLAKKAQLHRKLWDKFIRLKAKVSKRRRNLRHGGKLGPRHR</sequence>
<organism evidence="1 2">
    <name type="scientific">Vaccinium darrowii</name>
    <dbReference type="NCBI Taxonomy" id="229202"/>
    <lineage>
        <taxon>Eukaryota</taxon>
        <taxon>Viridiplantae</taxon>
        <taxon>Streptophyta</taxon>
        <taxon>Embryophyta</taxon>
        <taxon>Tracheophyta</taxon>
        <taxon>Spermatophyta</taxon>
        <taxon>Magnoliopsida</taxon>
        <taxon>eudicotyledons</taxon>
        <taxon>Gunneridae</taxon>
        <taxon>Pentapetalae</taxon>
        <taxon>asterids</taxon>
        <taxon>Ericales</taxon>
        <taxon>Ericaceae</taxon>
        <taxon>Vaccinioideae</taxon>
        <taxon>Vaccinieae</taxon>
        <taxon>Vaccinium</taxon>
    </lineage>
</organism>
<keyword evidence="2" id="KW-1185">Reference proteome</keyword>
<dbReference type="EMBL" id="CM037160">
    <property type="protein sequence ID" value="KAH7840311.1"/>
    <property type="molecule type" value="Genomic_DNA"/>
</dbReference>